<keyword evidence="1" id="KW-0732">Signal</keyword>
<dbReference type="STRING" id="935223.SAMN04488131_102192"/>
<dbReference type="OrthoDB" id="1112802at2"/>
<name>A0A1I2B0X9_9FLAO</name>
<dbReference type="Proteomes" id="UP000198596">
    <property type="component" value="Unassembled WGS sequence"/>
</dbReference>
<accession>A0A1I2B0X9</accession>
<evidence type="ECO:0000313" key="2">
    <source>
        <dbReference type="EMBL" id="SFE49558.1"/>
    </source>
</evidence>
<keyword evidence="3" id="KW-1185">Reference proteome</keyword>
<evidence type="ECO:0000313" key="3">
    <source>
        <dbReference type="Proteomes" id="UP000198596"/>
    </source>
</evidence>
<sequence>MYNRKIVPSISLFWILIFFSVAQAQERVIIVNAVKNQNNSVEISYEKFKPGTYTVYLKFKNLENTSSSDIEKIVKDKSGTLYTLRPRDPNKGIGYSYTVFYVPGNFKAKVDSTYCYLLPFKNGKNYVVYESKNVNEVYFNKKKDIVFKSYAIRAKNPDSIYAMRKGIVIEVANKQSNKTYQDDLVFTTDRNSIRVEHEDGTYANYNGFKSSSISVKEGDAVYPSSFLGVIDEFNKEYYLLNFDIYYPVKEINNNDHKSMLSHNYLTPYFHTTEGDVQLVNGEEYTALVKEEFISTEMSKKEIKAFLKR</sequence>
<reference evidence="3" key="1">
    <citation type="submission" date="2016-10" db="EMBL/GenBank/DDBJ databases">
        <authorList>
            <person name="Varghese N."/>
            <person name="Submissions S."/>
        </authorList>
    </citation>
    <scope>NUCLEOTIDE SEQUENCE [LARGE SCALE GENOMIC DNA]</scope>
    <source>
        <strain evidence="3">CGMCC 1.9227</strain>
    </source>
</reference>
<gene>
    <name evidence="2" type="ORF">SAMN04488131_102192</name>
</gene>
<dbReference type="Gene3D" id="2.70.70.10">
    <property type="entry name" value="Glucose Permease (Domain IIA)"/>
    <property type="match status" value="1"/>
</dbReference>
<dbReference type="RefSeq" id="WP_143071046.1">
    <property type="nucleotide sequence ID" value="NZ_FONQ01000002.1"/>
</dbReference>
<dbReference type="EMBL" id="FONQ01000002">
    <property type="protein sequence ID" value="SFE49558.1"/>
    <property type="molecule type" value="Genomic_DNA"/>
</dbReference>
<evidence type="ECO:0000256" key="1">
    <source>
        <dbReference type="SAM" id="SignalP"/>
    </source>
</evidence>
<protein>
    <recommendedName>
        <fullName evidence="4">Peptidase family M23</fullName>
    </recommendedName>
</protein>
<evidence type="ECO:0008006" key="4">
    <source>
        <dbReference type="Google" id="ProtNLM"/>
    </source>
</evidence>
<dbReference type="InterPro" id="IPR011055">
    <property type="entry name" value="Dup_hybrid_motif"/>
</dbReference>
<feature type="chain" id="PRO_5011641131" description="Peptidase family M23" evidence="1">
    <location>
        <begin position="25"/>
        <end position="308"/>
    </location>
</feature>
<feature type="signal peptide" evidence="1">
    <location>
        <begin position="1"/>
        <end position="24"/>
    </location>
</feature>
<organism evidence="2 3">
    <name type="scientific">Flavobacterium xueshanense</name>
    <dbReference type="NCBI Taxonomy" id="935223"/>
    <lineage>
        <taxon>Bacteria</taxon>
        <taxon>Pseudomonadati</taxon>
        <taxon>Bacteroidota</taxon>
        <taxon>Flavobacteriia</taxon>
        <taxon>Flavobacteriales</taxon>
        <taxon>Flavobacteriaceae</taxon>
        <taxon>Flavobacterium</taxon>
    </lineage>
</organism>
<proteinExistence type="predicted"/>
<dbReference type="AlphaFoldDB" id="A0A1I2B0X9"/>